<keyword evidence="3" id="KW-1185">Reference proteome</keyword>
<feature type="compositionally biased region" description="Basic and acidic residues" evidence="1">
    <location>
        <begin position="97"/>
        <end position="110"/>
    </location>
</feature>
<evidence type="ECO:0000256" key="1">
    <source>
        <dbReference type="SAM" id="MobiDB-lite"/>
    </source>
</evidence>
<reference evidence="2 3" key="1">
    <citation type="submission" date="2019-02" db="EMBL/GenBank/DDBJ databases">
        <title>Siculibacillus lacustris gen. nov., sp. nov., a new rosette-forming bacterium isolated from a freshwater crater lake (Lake St. Ana, Romania).</title>
        <authorList>
            <person name="Felfoldi T."/>
            <person name="Marton Z."/>
            <person name="Szabo A."/>
            <person name="Mentes A."/>
            <person name="Boka K."/>
            <person name="Marialigeti K."/>
            <person name="Mathe I."/>
            <person name="Koncz M."/>
            <person name="Schumann P."/>
            <person name="Toth E."/>
        </authorList>
    </citation>
    <scope>NUCLEOTIDE SEQUENCE [LARGE SCALE GENOMIC DNA]</scope>
    <source>
        <strain evidence="2 3">SA-279</strain>
    </source>
</reference>
<comment type="caution">
    <text evidence="2">The sequence shown here is derived from an EMBL/GenBank/DDBJ whole genome shotgun (WGS) entry which is preliminary data.</text>
</comment>
<proteinExistence type="predicted"/>
<dbReference type="AlphaFoldDB" id="A0A4Q9VZT8"/>
<dbReference type="EMBL" id="SJFN01000001">
    <property type="protein sequence ID" value="TBW41418.1"/>
    <property type="molecule type" value="Genomic_DNA"/>
</dbReference>
<dbReference type="OrthoDB" id="8480769at2"/>
<organism evidence="2 3">
    <name type="scientific">Siculibacillus lacustris</name>
    <dbReference type="NCBI Taxonomy" id="1549641"/>
    <lineage>
        <taxon>Bacteria</taxon>
        <taxon>Pseudomonadati</taxon>
        <taxon>Pseudomonadota</taxon>
        <taxon>Alphaproteobacteria</taxon>
        <taxon>Hyphomicrobiales</taxon>
        <taxon>Ancalomicrobiaceae</taxon>
        <taxon>Siculibacillus</taxon>
    </lineage>
</organism>
<gene>
    <name evidence="2" type="ORF">EYW49_00265</name>
</gene>
<evidence type="ECO:0000313" key="2">
    <source>
        <dbReference type="EMBL" id="TBW41418.1"/>
    </source>
</evidence>
<accession>A0A4Q9VZT8</accession>
<evidence type="ECO:0000313" key="3">
    <source>
        <dbReference type="Proteomes" id="UP000292781"/>
    </source>
</evidence>
<name>A0A4Q9VZT8_9HYPH</name>
<protein>
    <submittedName>
        <fullName evidence="2">Uncharacterized protein</fullName>
    </submittedName>
</protein>
<dbReference type="Proteomes" id="UP000292781">
    <property type="component" value="Unassembled WGS sequence"/>
</dbReference>
<feature type="region of interest" description="Disordered" evidence="1">
    <location>
        <begin position="63"/>
        <end position="116"/>
    </location>
</feature>
<sequence length="116" mass="13420">MRQWYNDEVGKIPELNAKWKEQGLGAEERARRAYEIRHNARLQARAFMENPDEVAALRARDKAKYGNPDGPSFEQLVEDNKKSGLSGDEIYESMIDSSRRTSKEYNEKFGIKPRSP</sequence>